<dbReference type="Proteomes" id="UP000177960">
    <property type="component" value="Unassembled WGS sequence"/>
</dbReference>
<evidence type="ECO:0000313" key="1">
    <source>
        <dbReference type="EMBL" id="OGY64143.1"/>
    </source>
</evidence>
<protein>
    <submittedName>
        <fullName evidence="1">Uncharacterized protein</fullName>
    </submittedName>
</protein>
<sequence>MRKKLRCGCGGLFKSNWVATNLITNVNILKLIDRVWAMLCSKCGHVTFTKRQALAASRKILFKRKKRPNNRFKN</sequence>
<organism evidence="1 2">
    <name type="scientific">Candidatus Harrisonbacteria bacterium RIFCSPHIGHO2_02_FULL_42_16</name>
    <dbReference type="NCBI Taxonomy" id="1798404"/>
    <lineage>
        <taxon>Bacteria</taxon>
        <taxon>Candidatus Harrisoniibacteriota</taxon>
    </lineage>
</organism>
<dbReference type="AlphaFoldDB" id="A0A1G1ZHT1"/>
<proteinExistence type="predicted"/>
<reference evidence="1 2" key="1">
    <citation type="journal article" date="2016" name="Nat. Commun.">
        <title>Thousands of microbial genomes shed light on interconnected biogeochemical processes in an aquifer system.</title>
        <authorList>
            <person name="Anantharaman K."/>
            <person name="Brown C.T."/>
            <person name="Hug L.A."/>
            <person name="Sharon I."/>
            <person name="Castelle C.J."/>
            <person name="Probst A.J."/>
            <person name="Thomas B.C."/>
            <person name="Singh A."/>
            <person name="Wilkins M.J."/>
            <person name="Karaoz U."/>
            <person name="Brodie E.L."/>
            <person name="Williams K.H."/>
            <person name="Hubbard S.S."/>
            <person name="Banfield J.F."/>
        </authorList>
    </citation>
    <scope>NUCLEOTIDE SEQUENCE [LARGE SCALE GENOMIC DNA]</scope>
</reference>
<dbReference type="EMBL" id="MHJG01000009">
    <property type="protein sequence ID" value="OGY64143.1"/>
    <property type="molecule type" value="Genomic_DNA"/>
</dbReference>
<gene>
    <name evidence="1" type="ORF">A3B92_01195</name>
</gene>
<accession>A0A1G1ZHT1</accession>
<evidence type="ECO:0000313" key="2">
    <source>
        <dbReference type="Proteomes" id="UP000177960"/>
    </source>
</evidence>
<comment type="caution">
    <text evidence="1">The sequence shown here is derived from an EMBL/GenBank/DDBJ whole genome shotgun (WGS) entry which is preliminary data.</text>
</comment>
<name>A0A1G1ZHT1_9BACT</name>